<dbReference type="CDD" id="cd18582">
    <property type="entry name" value="ABC_6TM_ATM1_ABCB7"/>
    <property type="match status" value="1"/>
</dbReference>
<dbReference type="Proteomes" id="UP000198367">
    <property type="component" value="Chromosome"/>
</dbReference>
<accession>A0A220UIW7</accession>
<proteinExistence type="predicted"/>
<feature type="transmembrane region" description="Helical" evidence="8">
    <location>
        <begin position="175"/>
        <end position="195"/>
    </location>
</feature>
<dbReference type="InterPro" id="IPR011527">
    <property type="entry name" value="ABC1_TM_dom"/>
</dbReference>
<evidence type="ECO:0000259" key="10">
    <source>
        <dbReference type="PROSITE" id="PS50929"/>
    </source>
</evidence>
<dbReference type="InterPro" id="IPR027417">
    <property type="entry name" value="P-loop_NTPase"/>
</dbReference>
<dbReference type="KEGG" id="sbj:CF168_03155"/>
<feature type="transmembrane region" description="Helical" evidence="8">
    <location>
        <begin position="146"/>
        <end position="169"/>
    </location>
</feature>
<organism evidence="11 12">
    <name type="scientific">Shewanella bicestrii</name>
    <dbReference type="NCBI Taxonomy" id="2018305"/>
    <lineage>
        <taxon>Bacteria</taxon>
        <taxon>Pseudomonadati</taxon>
        <taxon>Pseudomonadota</taxon>
        <taxon>Gammaproteobacteria</taxon>
        <taxon>Alteromonadales</taxon>
        <taxon>Shewanellaceae</taxon>
        <taxon>Shewanella</taxon>
    </lineage>
</organism>
<feature type="transmembrane region" description="Helical" evidence="8">
    <location>
        <begin position="66"/>
        <end position="86"/>
    </location>
</feature>
<evidence type="ECO:0000256" key="3">
    <source>
        <dbReference type="ARBA" id="ARBA00022692"/>
    </source>
</evidence>
<dbReference type="EMBL" id="CP022358">
    <property type="protein sequence ID" value="ASK67940.1"/>
    <property type="molecule type" value="Genomic_DNA"/>
</dbReference>
<keyword evidence="3 8" id="KW-0812">Transmembrane</keyword>
<protein>
    <submittedName>
        <fullName evidence="11">Metal ABC transporter permease</fullName>
    </submittedName>
</protein>
<feature type="domain" description="ABC transmembrane type-1" evidence="10">
    <location>
        <begin position="34"/>
        <end position="320"/>
    </location>
</feature>
<dbReference type="Gene3D" id="3.40.50.300">
    <property type="entry name" value="P-loop containing nucleotide triphosphate hydrolases"/>
    <property type="match status" value="1"/>
</dbReference>
<keyword evidence="2" id="KW-0813">Transport</keyword>
<dbReference type="Pfam" id="PF00664">
    <property type="entry name" value="ABC_membrane"/>
    <property type="match status" value="1"/>
</dbReference>
<dbReference type="InterPro" id="IPR036640">
    <property type="entry name" value="ABC1_TM_sf"/>
</dbReference>
<dbReference type="InterPro" id="IPR017871">
    <property type="entry name" value="ABC_transporter-like_CS"/>
</dbReference>
<evidence type="ECO:0000256" key="8">
    <source>
        <dbReference type="SAM" id="Phobius"/>
    </source>
</evidence>
<dbReference type="GO" id="GO:0016887">
    <property type="term" value="F:ATP hydrolysis activity"/>
    <property type="evidence" value="ECO:0007669"/>
    <property type="project" value="InterPro"/>
</dbReference>
<evidence type="ECO:0000256" key="4">
    <source>
        <dbReference type="ARBA" id="ARBA00022741"/>
    </source>
</evidence>
<feature type="transmembrane region" description="Helical" evidence="8">
    <location>
        <begin position="33"/>
        <end position="54"/>
    </location>
</feature>
<dbReference type="Gene3D" id="1.20.1560.10">
    <property type="entry name" value="ABC transporter type 1, transmembrane domain"/>
    <property type="match status" value="1"/>
</dbReference>
<evidence type="ECO:0000256" key="5">
    <source>
        <dbReference type="ARBA" id="ARBA00022840"/>
    </source>
</evidence>
<keyword evidence="12" id="KW-1185">Reference proteome</keyword>
<dbReference type="FunFam" id="3.40.50.300:FF:000186">
    <property type="entry name" value="ATP-binding cassette sub-family B member 7, mitochondrial"/>
    <property type="match status" value="1"/>
</dbReference>
<evidence type="ECO:0000256" key="7">
    <source>
        <dbReference type="ARBA" id="ARBA00023136"/>
    </source>
</evidence>
<dbReference type="PANTHER" id="PTHR24221">
    <property type="entry name" value="ATP-BINDING CASSETTE SUB-FAMILY B"/>
    <property type="match status" value="1"/>
</dbReference>
<dbReference type="AlphaFoldDB" id="A0A220UIW7"/>
<dbReference type="SMART" id="SM00382">
    <property type="entry name" value="AAA"/>
    <property type="match status" value="1"/>
</dbReference>
<feature type="transmembrane region" description="Helical" evidence="8">
    <location>
        <begin position="294"/>
        <end position="315"/>
    </location>
</feature>
<sequence>MRPTLYFEGPIDKLNWHVVKLLWPYLLEYKGRVALAMSCLIVAKLASVGLPFILKDLVDTLDANKTAQALSVPIGLVLAYGAVRLLTVITGEIRDTLFGRVTERAIRRLGLAVFDHLHRLDLDFHLERRTGGLSRDIERGTSGVSFLMRFMVFNIVPTLLEIAMVIGIFFFNYGIAFAAITFTSVMAYIWFSVVATEWRTEYVRDAAKADSLSNTRAIDSLLNYETVKYFNNEKYESDRYDQALDQWEVAKRKNRLSLFALNGGQALIIALAMTAMMALAAYKVTNNEMTLGDFVLINAFMMQLFMPLNFLGFVYREIRGALANIERMFSLLDKHPRIVDKPDALDFEPKRGELSFEHVSFSYDDRPILRNVSFKVAAGKKVAVVGDSGAGKSTLIKLLFRFYDVEQGRILIDGQDIRHLTQDALRRAIAIVPQDTVLFNDSLVENIRYGRPDATDEEVRNAIKLAHLEHFIASLSQGWDTKVGERGLKLSGGEKQRVAIARAILKGSPVLVFDEATSSLDSRSEQAILSALREVAKGHTSLVVAHRLSTIVDADQIVVLSQGEIVEQGNHQSLLAQDGLYAKLWRIQNEQQQLSVEV</sequence>
<comment type="subcellular location">
    <subcellularLocation>
        <location evidence="1">Cell membrane</location>
        <topology evidence="1">Multi-pass membrane protein</topology>
    </subcellularLocation>
</comment>
<dbReference type="GO" id="GO:0005524">
    <property type="term" value="F:ATP binding"/>
    <property type="evidence" value="ECO:0007669"/>
    <property type="project" value="UniProtKB-KW"/>
</dbReference>
<dbReference type="PROSITE" id="PS50893">
    <property type="entry name" value="ABC_TRANSPORTER_2"/>
    <property type="match status" value="1"/>
</dbReference>
<feature type="transmembrane region" description="Helical" evidence="8">
    <location>
        <begin position="259"/>
        <end position="282"/>
    </location>
</feature>
<evidence type="ECO:0000313" key="11">
    <source>
        <dbReference type="EMBL" id="ASK67940.1"/>
    </source>
</evidence>
<evidence type="ECO:0000259" key="9">
    <source>
        <dbReference type="PROSITE" id="PS50893"/>
    </source>
</evidence>
<dbReference type="InterPro" id="IPR003439">
    <property type="entry name" value="ABC_transporter-like_ATP-bd"/>
</dbReference>
<dbReference type="RefSeq" id="WP_089066947.1">
    <property type="nucleotide sequence ID" value="NZ_CP022358.1"/>
</dbReference>
<dbReference type="GO" id="GO:0034040">
    <property type="term" value="F:ATPase-coupled lipid transmembrane transporter activity"/>
    <property type="evidence" value="ECO:0007669"/>
    <property type="project" value="TreeGrafter"/>
</dbReference>
<dbReference type="SUPFAM" id="SSF90123">
    <property type="entry name" value="ABC transporter transmembrane region"/>
    <property type="match status" value="1"/>
</dbReference>
<evidence type="ECO:0000256" key="1">
    <source>
        <dbReference type="ARBA" id="ARBA00004651"/>
    </source>
</evidence>
<keyword evidence="4" id="KW-0547">Nucleotide-binding</keyword>
<dbReference type="InterPro" id="IPR003593">
    <property type="entry name" value="AAA+_ATPase"/>
</dbReference>
<keyword evidence="7 8" id="KW-0472">Membrane</keyword>
<evidence type="ECO:0000313" key="12">
    <source>
        <dbReference type="Proteomes" id="UP000198367"/>
    </source>
</evidence>
<dbReference type="PANTHER" id="PTHR24221:SF632">
    <property type="entry name" value="ATP-DEPENDENT LIPID A-CORE FLIPPASE"/>
    <property type="match status" value="1"/>
</dbReference>
<dbReference type="Pfam" id="PF00005">
    <property type="entry name" value="ABC_tran"/>
    <property type="match status" value="1"/>
</dbReference>
<name>A0A220UIW7_9GAMM</name>
<gene>
    <name evidence="11" type="ORF">CF168_03155</name>
</gene>
<dbReference type="SUPFAM" id="SSF52540">
    <property type="entry name" value="P-loop containing nucleoside triphosphate hydrolases"/>
    <property type="match status" value="1"/>
</dbReference>
<dbReference type="PROSITE" id="PS50929">
    <property type="entry name" value="ABC_TM1F"/>
    <property type="match status" value="1"/>
</dbReference>
<keyword evidence="6 8" id="KW-1133">Transmembrane helix</keyword>
<dbReference type="GO" id="GO:0140359">
    <property type="term" value="F:ABC-type transporter activity"/>
    <property type="evidence" value="ECO:0007669"/>
    <property type="project" value="InterPro"/>
</dbReference>
<feature type="domain" description="ABC transporter" evidence="9">
    <location>
        <begin position="354"/>
        <end position="587"/>
    </location>
</feature>
<keyword evidence="5" id="KW-0067">ATP-binding</keyword>
<reference evidence="11 12" key="1">
    <citation type="submission" date="2017-07" db="EMBL/GenBank/DDBJ databases">
        <title>Phenotypical and genomic characterization of a clinical isolate of Shewanella bicestrii sp. nov. producing an extended-spectrum beta-lactamase and a new oxacillinase variant.</title>
        <authorList>
            <person name="Jousset A.B."/>
            <person name="Bonnin R.A."/>
            <person name="Girlich D."/>
            <person name="Dabos L."/>
            <person name="Potron A."/>
            <person name="Dortet L."/>
            <person name="Glaser P."/>
            <person name="Naas T."/>
        </authorList>
    </citation>
    <scope>NUCLEOTIDE SEQUENCE [LARGE SCALE GENOMIC DNA]</scope>
    <source>
        <strain evidence="11 12">JAB-1</strain>
    </source>
</reference>
<dbReference type="GO" id="GO:0005886">
    <property type="term" value="C:plasma membrane"/>
    <property type="evidence" value="ECO:0007669"/>
    <property type="project" value="UniProtKB-SubCell"/>
</dbReference>
<dbReference type="PROSITE" id="PS00211">
    <property type="entry name" value="ABC_TRANSPORTER_1"/>
    <property type="match status" value="1"/>
</dbReference>
<evidence type="ECO:0000256" key="6">
    <source>
        <dbReference type="ARBA" id="ARBA00022989"/>
    </source>
</evidence>
<evidence type="ECO:0000256" key="2">
    <source>
        <dbReference type="ARBA" id="ARBA00022448"/>
    </source>
</evidence>
<dbReference type="InterPro" id="IPR039421">
    <property type="entry name" value="Type_1_exporter"/>
</dbReference>